<gene>
    <name evidence="2" type="ORF">MICPUCDRAFT_63734</name>
</gene>
<protein>
    <submittedName>
        <fullName evidence="2">Predicted protein</fullName>
    </submittedName>
</protein>
<accession>C1N5P6</accession>
<organism evidence="3">
    <name type="scientific">Micromonas pusilla (strain CCMP1545)</name>
    <name type="common">Picoplanktonic green alga</name>
    <dbReference type="NCBI Taxonomy" id="564608"/>
    <lineage>
        <taxon>Eukaryota</taxon>
        <taxon>Viridiplantae</taxon>
        <taxon>Chlorophyta</taxon>
        <taxon>Mamiellophyceae</taxon>
        <taxon>Mamiellales</taxon>
        <taxon>Mamiellaceae</taxon>
        <taxon>Micromonas</taxon>
    </lineage>
</organism>
<dbReference type="eggNOG" id="ENOG502SBQN">
    <property type="taxonomic scope" value="Eukaryota"/>
</dbReference>
<dbReference type="EMBL" id="GG663748">
    <property type="protein sequence ID" value="EEH52535.1"/>
    <property type="molecule type" value="Genomic_DNA"/>
</dbReference>
<dbReference type="KEGG" id="mpp:MICPUCDRAFT_63734"/>
<evidence type="ECO:0000313" key="3">
    <source>
        <dbReference type="Proteomes" id="UP000001876"/>
    </source>
</evidence>
<name>C1N5P6_MICPC</name>
<dbReference type="PANTHER" id="PTHR11319">
    <property type="entry name" value="G PROTEIN-COUPLED RECEPTOR-RELATED"/>
    <property type="match status" value="1"/>
</dbReference>
<dbReference type="GeneID" id="9688635"/>
<dbReference type="InterPro" id="IPR011050">
    <property type="entry name" value="Pectin_lyase_fold/virulence"/>
</dbReference>
<feature type="compositionally biased region" description="Pro residues" evidence="1">
    <location>
        <begin position="12"/>
        <end position="21"/>
    </location>
</feature>
<dbReference type="OMA" id="FESCAFA"/>
<proteinExistence type="predicted"/>
<dbReference type="Proteomes" id="UP000001876">
    <property type="component" value="Unassembled WGS sequence"/>
</dbReference>
<dbReference type="SUPFAM" id="SSF51126">
    <property type="entry name" value="Pectin lyase-like"/>
    <property type="match status" value="1"/>
</dbReference>
<dbReference type="AlphaFoldDB" id="C1N5P6"/>
<evidence type="ECO:0000313" key="2">
    <source>
        <dbReference type="EMBL" id="EEH52535.1"/>
    </source>
</evidence>
<keyword evidence="3" id="KW-1185">Reference proteome</keyword>
<dbReference type="RefSeq" id="XP_003063399.1">
    <property type="nucleotide sequence ID" value="XM_003063353.1"/>
</dbReference>
<feature type="region of interest" description="Disordered" evidence="1">
    <location>
        <begin position="1"/>
        <end position="36"/>
    </location>
</feature>
<sequence>MAPLDLGAFHAAPPPPPPPPGAEVESTTETEAPWTWPRPGVPIYRDVVIKASAMCKDETEHPEGCVVECARKSFVLIPESGRVTLHGLRLKNGGGRLGGFVFIQAGGSGHFEDVVFEGSAYPPGSGYHATQSAGAGIFLSNVNRKDGNKPHNITFVRCAFIDNVVADGDGGAAWVRSAADGWVIFDECVFRGNAATTGQGGAVFATGGKIIFAACDFINNTALAGGGILLKDGGLIGGVLFDGNNATARSGGALFIPGWNALVQDSKFTRNEAAIEAGAMFVYGRAALFDNLFEENVARGPGAYGDVYMCSNASACTAYTPETRAFYGPTKGKGPYDDLDERPPVLEPNQGYLDRQETGTADIEGVTGGMTVAVDDDANDGGARVGYVEDPNYDVGTWLVQGGESYQGSTEDHGAKYLPPGWSYQFRAPEYRPEGY</sequence>
<reference evidence="2 3" key="1">
    <citation type="journal article" date="2009" name="Science">
        <title>Green evolution and dynamic adaptations revealed by genomes of the marine picoeukaryotes Micromonas.</title>
        <authorList>
            <person name="Worden A.Z."/>
            <person name="Lee J.H."/>
            <person name="Mock T."/>
            <person name="Rouze P."/>
            <person name="Simmons M.P."/>
            <person name="Aerts A.L."/>
            <person name="Allen A.E."/>
            <person name="Cuvelier M.L."/>
            <person name="Derelle E."/>
            <person name="Everett M.V."/>
            <person name="Foulon E."/>
            <person name="Grimwood J."/>
            <person name="Gundlach H."/>
            <person name="Henrissat B."/>
            <person name="Napoli C."/>
            <person name="McDonald S.M."/>
            <person name="Parker M.S."/>
            <person name="Rombauts S."/>
            <person name="Salamov A."/>
            <person name="Von Dassow P."/>
            <person name="Badger J.H."/>
            <person name="Coutinho P.M."/>
            <person name="Demir E."/>
            <person name="Dubchak I."/>
            <person name="Gentemann C."/>
            <person name="Eikrem W."/>
            <person name="Gready J.E."/>
            <person name="John U."/>
            <person name="Lanier W."/>
            <person name="Lindquist E.A."/>
            <person name="Lucas S."/>
            <person name="Mayer K.F."/>
            <person name="Moreau H."/>
            <person name="Not F."/>
            <person name="Otillar R."/>
            <person name="Panaud O."/>
            <person name="Pangilinan J."/>
            <person name="Paulsen I."/>
            <person name="Piegu B."/>
            <person name="Poliakov A."/>
            <person name="Robbens S."/>
            <person name="Schmutz J."/>
            <person name="Toulza E."/>
            <person name="Wyss T."/>
            <person name="Zelensky A."/>
            <person name="Zhou K."/>
            <person name="Armbrust E.V."/>
            <person name="Bhattacharya D."/>
            <person name="Goodenough U.W."/>
            <person name="Van de Peer Y."/>
            <person name="Grigoriev I.V."/>
        </authorList>
    </citation>
    <scope>NUCLEOTIDE SEQUENCE [LARGE SCALE GENOMIC DNA]</scope>
    <source>
        <strain evidence="2 3">CCMP1545</strain>
    </source>
</reference>
<dbReference type="PANTHER" id="PTHR11319:SF35">
    <property type="entry name" value="OUTER MEMBRANE PROTEIN PMPC-RELATED"/>
    <property type="match status" value="1"/>
</dbReference>
<evidence type="ECO:0000256" key="1">
    <source>
        <dbReference type="SAM" id="MobiDB-lite"/>
    </source>
</evidence>